<feature type="compositionally biased region" description="Low complexity" evidence="3">
    <location>
        <begin position="197"/>
        <end position="210"/>
    </location>
</feature>
<dbReference type="AlphaFoldDB" id="D6X112"/>
<comment type="subcellular location">
    <subcellularLocation>
        <location evidence="1">Nucleus</location>
    </subcellularLocation>
</comment>
<dbReference type="CDD" id="cd18644">
    <property type="entry name" value="CD_polycomb"/>
    <property type="match status" value="1"/>
</dbReference>
<dbReference type="GO" id="GO:0000785">
    <property type="term" value="C:chromatin"/>
    <property type="evidence" value="ECO:0000318"/>
    <property type="project" value="GO_Central"/>
</dbReference>
<evidence type="ECO:0000256" key="2">
    <source>
        <dbReference type="ARBA" id="ARBA00023242"/>
    </source>
</evidence>
<dbReference type="InterPro" id="IPR023780">
    <property type="entry name" value="Chromo_domain"/>
</dbReference>
<evidence type="ECO:0000256" key="1">
    <source>
        <dbReference type="ARBA" id="ARBA00004123"/>
    </source>
</evidence>
<dbReference type="Proteomes" id="UP000007266">
    <property type="component" value="Linkage group 9"/>
</dbReference>
<feature type="compositionally biased region" description="Low complexity" evidence="3">
    <location>
        <begin position="98"/>
        <end position="114"/>
    </location>
</feature>
<accession>D6X112</accession>
<dbReference type="InterPro" id="IPR016197">
    <property type="entry name" value="Chromo-like_dom_sf"/>
</dbReference>
<feature type="compositionally biased region" description="Pro residues" evidence="3">
    <location>
        <begin position="281"/>
        <end position="294"/>
    </location>
</feature>
<name>D6X112_TRICA</name>
<dbReference type="PhylomeDB" id="D6X112"/>
<feature type="compositionally biased region" description="Basic and acidic residues" evidence="3">
    <location>
        <begin position="295"/>
        <end position="316"/>
    </location>
</feature>
<dbReference type="InterPro" id="IPR023779">
    <property type="entry name" value="Chromodomain_CS"/>
</dbReference>
<dbReference type="EMBL" id="KQ971371">
    <property type="protein sequence ID" value="EFA10731.1"/>
    <property type="molecule type" value="Genomic_DNA"/>
</dbReference>
<feature type="compositionally biased region" description="Basic and acidic residues" evidence="3">
    <location>
        <begin position="161"/>
        <end position="175"/>
    </location>
</feature>
<dbReference type="eggNOG" id="KOG2748">
    <property type="taxonomic scope" value="Eukaryota"/>
</dbReference>
<reference evidence="5 6" key="1">
    <citation type="journal article" date="2008" name="Nature">
        <title>The genome of the model beetle and pest Tribolium castaneum.</title>
        <authorList>
            <consortium name="Tribolium Genome Sequencing Consortium"/>
            <person name="Richards S."/>
            <person name="Gibbs R.A."/>
            <person name="Weinstock G.M."/>
            <person name="Brown S.J."/>
            <person name="Denell R."/>
            <person name="Beeman R.W."/>
            <person name="Gibbs R."/>
            <person name="Beeman R.W."/>
            <person name="Brown S.J."/>
            <person name="Bucher G."/>
            <person name="Friedrich M."/>
            <person name="Grimmelikhuijzen C.J."/>
            <person name="Klingler M."/>
            <person name="Lorenzen M."/>
            <person name="Richards S."/>
            <person name="Roth S."/>
            <person name="Schroder R."/>
            <person name="Tautz D."/>
            <person name="Zdobnov E.M."/>
            <person name="Muzny D."/>
            <person name="Gibbs R.A."/>
            <person name="Weinstock G.M."/>
            <person name="Attaway T."/>
            <person name="Bell S."/>
            <person name="Buhay C.J."/>
            <person name="Chandrabose M.N."/>
            <person name="Chavez D."/>
            <person name="Clerk-Blankenburg K.P."/>
            <person name="Cree A."/>
            <person name="Dao M."/>
            <person name="Davis C."/>
            <person name="Chacko J."/>
            <person name="Dinh H."/>
            <person name="Dugan-Rocha S."/>
            <person name="Fowler G."/>
            <person name="Garner T.T."/>
            <person name="Garnes J."/>
            <person name="Gnirke A."/>
            <person name="Hawes A."/>
            <person name="Hernandez J."/>
            <person name="Hines S."/>
            <person name="Holder M."/>
            <person name="Hume J."/>
            <person name="Jhangiani S.N."/>
            <person name="Joshi V."/>
            <person name="Khan Z.M."/>
            <person name="Jackson L."/>
            <person name="Kovar C."/>
            <person name="Kowis A."/>
            <person name="Lee S."/>
            <person name="Lewis L.R."/>
            <person name="Margolis J."/>
            <person name="Morgan M."/>
            <person name="Nazareth L.V."/>
            <person name="Nguyen N."/>
            <person name="Okwuonu G."/>
            <person name="Parker D."/>
            <person name="Richards S."/>
            <person name="Ruiz S.J."/>
            <person name="Santibanez J."/>
            <person name="Savard J."/>
            <person name="Scherer S.E."/>
            <person name="Schneider B."/>
            <person name="Sodergren E."/>
            <person name="Tautz D."/>
            <person name="Vattahil S."/>
            <person name="Villasana D."/>
            <person name="White C.S."/>
            <person name="Wright R."/>
            <person name="Park Y."/>
            <person name="Beeman R.W."/>
            <person name="Lord J."/>
            <person name="Oppert B."/>
            <person name="Lorenzen M."/>
            <person name="Brown S."/>
            <person name="Wang L."/>
            <person name="Savard J."/>
            <person name="Tautz D."/>
            <person name="Richards S."/>
            <person name="Weinstock G."/>
            <person name="Gibbs R.A."/>
            <person name="Liu Y."/>
            <person name="Worley K."/>
            <person name="Weinstock G."/>
            <person name="Elsik C.G."/>
            <person name="Reese J.T."/>
            <person name="Elhaik E."/>
            <person name="Landan G."/>
            <person name="Graur D."/>
            <person name="Arensburger P."/>
            <person name="Atkinson P."/>
            <person name="Beeman R.W."/>
            <person name="Beidler J."/>
            <person name="Brown S.J."/>
            <person name="Demuth J.P."/>
            <person name="Drury D.W."/>
            <person name="Du Y.Z."/>
            <person name="Fujiwara H."/>
            <person name="Lorenzen M."/>
            <person name="Maselli V."/>
            <person name="Osanai M."/>
            <person name="Park Y."/>
            <person name="Robertson H.M."/>
            <person name="Tu Z."/>
            <person name="Wang J.J."/>
            <person name="Wang S."/>
            <person name="Richards S."/>
            <person name="Song H."/>
            <person name="Zhang L."/>
            <person name="Sodergren E."/>
            <person name="Werner D."/>
            <person name="Stanke M."/>
            <person name="Morgenstern B."/>
            <person name="Solovyev V."/>
            <person name="Kosarev P."/>
            <person name="Brown G."/>
            <person name="Chen H.C."/>
            <person name="Ermolaeva O."/>
            <person name="Hlavina W."/>
            <person name="Kapustin Y."/>
            <person name="Kiryutin B."/>
            <person name="Kitts P."/>
            <person name="Maglott D."/>
            <person name="Pruitt K."/>
            <person name="Sapojnikov V."/>
            <person name="Souvorov A."/>
            <person name="Mackey A.J."/>
            <person name="Waterhouse R.M."/>
            <person name="Wyder S."/>
            <person name="Zdobnov E.M."/>
            <person name="Zdobnov E.M."/>
            <person name="Wyder S."/>
            <person name="Kriventseva E.V."/>
            <person name="Kadowaki T."/>
            <person name="Bork P."/>
            <person name="Aranda M."/>
            <person name="Bao R."/>
            <person name="Beermann A."/>
            <person name="Berns N."/>
            <person name="Bolognesi R."/>
            <person name="Bonneton F."/>
            <person name="Bopp D."/>
            <person name="Brown S.J."/>
            <person name="Bucher G."/>
            <person name="Butts T."/>
            <person name="Chaumot A."/>
            <person name="Denell R.E."/>
            <person name="Ferrier D.E."/>
            <person name="Friedrich M."/>
            <person name="Gordon C.M."/>
            <person name="Jindra M."/>
            <person name="Klingler M."/>
            <person name="Lan Q."/>
            <person name="Lattorff H.M."/>
            <person name="Laudet V."/>
            <person name="von Levetsow C."/>
            <person name="Liu Z."/>
            <person name="Lutz R."/>
            <person name="Lynch J.A."/>
            <person name="da Fonseca R.N."/>
            <person name="Posnien N."/>
            <person name="Reuter R."/>
            <person name="Roth S."/>
            <person name="Savard J."/>
            <person name="Schinko J.B."/>
            <person name="Schmitt C."/>
            <person name="Schoppmeier M."/>
            <person name="Schroder R."/>
            <person name="Shippy T.D."/>
            <person name="Simonnet F."/>
            <person name="Marques-Souza H."/>
            <person name="Tautz D."/>
            <person name="Tomoyasu Y."/>
            <person name="Trauner J."/>
            <person name="Van der Zee M."/>
            <person name="Vervoort M."/>
            <person name="Wittkopp N."/>
            <person name="Wimmer E.A."/>
            <person name="Yang X."/>
            <person name="Jones A.K."/>
            <person name="Sattelle D.B."/>
            <person name="Ebert P.R."/>
            <person name="Nelson D."/>
            <person name="Scott J.G."/>
            <person name="Beeman R.W."/>
            <person name="Muthukrishnan S."/>
            <person name="Kramer K.J."/>
            <person name="Arakane Y."/>
            <person name="Beeman R.W."/>
            <person name="Zhu Q."/>
            <person name="Hogenkamp D."/>
            <person name="Dixit R."/>
            <person name="Oppert B."/>
            <person name="Jiang H."/>
            <person name="Zou Z."/>
            <person name="Marshall J."/>
            <person name="Elpidina E."/>
            <person name="Vinokurov K."/>
            <person name="Oppert C."/>
            <person name="Zou Z."/>
            <person name="Evans J."/>
            <person name="Lu Z."/>
            <person name="Zhao P."/>
            <person name="Sumathipala N."/>
            <person name="Altincicek B."/>
            <person name="Vilcinskas A."/>
            <person name="Williams M."/>
            <person name="Hultmark D."/>
            <person name="Hetru C."/>
            <person name="Jiang H."/>
            <person name="Grimmelikhuijzen C.J."/>
            <person name="Hauser F."/>
            <person name="Cazzamali G."/>
            <person name="Williamson M."/>
            <person name="Park Y."/>
            <person name="Li B."/>
            <person name="Tanaka Y."/>
            <person name="Predel R."/>
            <person name="Neupert S."/>
            <person name="Schachtner J."/>
            <person name="Verleyen P."/>
            <person name="Raible F."/>
            <person name="Bork P."/>
            <person name="Friedrich M."/>
            <person name="Walden K.K."/>
            <person name="Robertson H.M."/>
            <person name="Angeli S."/>
            <person name="Foret S."/>
            <person name="Bucher G."/>
            <person name="Schuetz S."/>
            <person name="Maleszka R."/>
            <person name="Wimmer E.A."/>
            <person name="Beeman R.W."/>
            <person name="Lorenzen M."/>
            <person name="Tomoyasu Y."/>
            <person name="Miller S.C."/>
            <person name="Grossmann D."/>
            <person name="Bucher G."/>
        </authorList>
    </citation>
    <scope>NUCLEOTIDE SEQUENCE [LARGE SCALE GENOMIC DNA]</scope>
    <source>
        <strain evidence="5 6">Georgia GA2</strain>
    </source>
</reference>
<proteinExistence type="predicted"/>
<sequence length="391" mass="42775">MELGDHVYAAERIIKKRVRRGVVEYYVKWKGWSQKHNTWEPEENILDSRLIDLFERSQKLDPHKRGPKKKDRHPEKQQTETEDEGRASGEESQDDGVTSAETSKSTPPTKSESAPNPDDEDTRAESEVSSKSPVPTGVDDNENSNSSSSEDRRPILARLEIGTKRKAEVLSKESGKIGVTITTSSPTSASPPPNKVQKASTKQQQQATSTNRANGRQKNEEEASSAIPSASSPAVLTATTPRTSTDKSRSPVDATLPHSSTKEPASPKPVASRTDDKRPATEPPVSSPPPPPPPKKPEVSKEEPEKECSAGDKSGDVKVAVNGHNNNNMTDELPVLTSPGSEYWLARNPVADQVFITDVTVNLKTVTIRECKTEKGFFKDRDDNSHSSDIV</sequence>
<evidence type="ECO:0000256" key="3">
    <source>
        <dbReference type="SAM" id="MobiDB-lite"/>
    </source>
</evidence>
<dbReference type="PROSITE" id="PS50013">
    <property type="entry name" value="CHROMO_2"/>
    <property type="match status" value="1"/>
</dbReference>
<evidence type="ECO:0000259" key="4">
    <source>
        <dbReference type="PROSITE" id="PS50013"/>
    </source>
</evidence>
<dbReference type="PANTHER" id="PTHR46389">
    <property type="entry name" value="POLYCOMB GROUP PROTEIN PC"/>
    <property type="match status" value="1"/>
</dbReference>
<dbReference type="HOGENOM" id="CLU_031914_0_0_1"/>
<feature type="domain" description="Chromo" evidence="4">
    <location>
        <begin position="8"/>
        <end position="66"/>
    </location>
</feature>
<dbReference type="InterPro" id="IPR000953">
    <property type="entry name" value="Chromo/chromo_shadow_dom"/>
</dbReference>
<dbReference type="GO" id="GO:0003682">
    <property type="term" value="F:chromatin binding"/>
    <property type="evidence" value="ECO:0000318"/>
    <property type="project" value="GO_Central"/>
</dbReference>
<gene>
    <name evidence="5" type="primary">AUGUSTUS-3.0.2_12316</name>
    <name evidence="5" type="ORF">TcasGA2_TC012316</name>
</gene>
<keyword evidence="6" id="KW-1185">Reference proteome</keyword>
<dbReference type="OMA" id="IPKPCNN"/>
<dbReference type="GO" id="GO:0000122">
    <property type="term" value="P:negative regulation of transcription by RNA polymerase II"/>
    <property type="evidence" value="ECO:0000318"/>
    <property type="project" value="GO_Central"/>
</dbReference>
<dbReference type="InterPro" id="IPR033773">
    <property type="entry name" value="CBX7_C"/>
</dbReference>
<dbReference type="SMART" id="SM00298">
    <property type="entry name" value="CHROMO"/>
    <property type="match status" value="1"/>
</dbReference>
<dbReference type="InterPro" id="IPR052458">
    <property type="entry name" value="PcG_PRC1-like_component"/>
</dbReference>
<evidence type="ECO:0000313" key="5">
    <source>
        <dbReference type="EMBL" id="EFA10731.1"/>
    </source>
</evidence>
<dbReference type="InParanoid" id="D6X112"/>
<dbReference type="STRING" id="7070.D6X112"/>
<feature type="compositionally biased region" description="Basic and acidic residues" evidence="3">
    <location>
        <begin position="72"/>
        <end position="89"/>
    </location>
</feature>
<protein>
    <submittedName>
        <fullName evidence="5">Polycomb</fullName>
    </submittedName>
</protein>
<dbReference type="PANTHER" id="PTHR46389:SF3">
    <property type="entry name" value="POLYCOMB GROUP PROTEIN PC"/>
    <property type="match status" value="1"/>
</dbReference>
<dbReference type="SUPFAM" id="SSF54160">
    <property type="entry name" value="Chromo domain-like"/>
    <property type="match status" value="1"/>
</dbReference>
<organism evidence="5 6">
    <name type="scientific">Tribolium castaneum</name>
    <name type="common">Red flour beetle</name>
    <dbReference type="NCBI Taxonomy" id="7070"/>
    <lineage>
        <taxon>Eukaryota</taxon>
        <taxon>Metazoa</taxon>
        <taxon>Ecdysozoa</taxon>
        <taxon>Arthropoda</taxon>
        <taxon>Hexapoda</taxon>
        <taxon>Insecta</taxon>
        <taxon>Pterygota</taxon>
        <taxon>Neoptera</taxon>
        <taxon>Endopterygota</taxon>
        <taxon>Coleoptera</taxon>
        <taxon>Polyphaga</taxon>
        <taxon>Cucujiformia</taxon>
        <taxon>Tenebrionidae</taxon>
        <taxon>Tenebrionidae incertae sedis</taxon>
        <taxon>Tribolium</taxon>
    </lineage>
</organism>
<dbReference type="Gene3D" id="2.40.50.40">
    <property type="match status" value="1"/>
</dbReference>
<feature type="compositionally biased region" description="Low complexity" evidence="3">
    <location>
        <begin position="224"/>
        <end position="234"/>
    </location>
</feature>
<evidence type="ECO:0000313" key="6">
    <source>
        <dbReference type="Proteomes" id="UP000007266"/>
    </source>
</evidence>
<reference evidence="5 6" key="2">
    <citation type="journal article" date="2010" name="Nucleic Acids Res.">
        <title>BeetleBase in 2010: revisions to provide comprehensive genomic information for Tribolium castaneum.</title>
        <authorList>
            <person name="Kim H.S."/>
            <person name="Murphy T."/>
            <person name="Xia J."/>
            <person name="Caragea D."/>
            <person name="Park Y."/>
            <person name="Beeman R.W."/>
            <person name="Lorenzen M.D."/>
            <person name="Butcher S."/>
            <person name="Manak J.R."/>
            <person name="Brown S.J."/>
        </authorList>
    </citation>
    <scope>GENOME REANNOTATION</scope>
    <source>
        <strain evidence="5 6">Georgia GA2</strain>
    </source>
</reference>
<dbReference type="PROSITE" id="PS00598">
    <property type="entry name" value="CHROMO_1"/>
    <property type="match status" value="1"/>
</dbReference>
<keyword evidence="2" id="KW-0539">Nucleus</keyword>
<feature type="region of interest" description="Disordered" evidence="3">
    <location>
        <begin position="56"/>
        <end position="318"/>
    </location>
</feature>
<dbReference type="FunCoup" id="D6X112">
    <property type="interactions" value="440"/>
</dbReference>
<dbReference type="InterPro" id="IPR017984">
    <property type="entry name" value="Chromo_dom_subgr"/>
</dbReference>
<dbReference type="Pfam" id="PF00385">
    <property type="entry name" value="Chromo"/>
    <property type="match status" value="1"/>
</dbReference>
<dbReference type="OrthoDB" id="8192126at2759"/>
<dbReference type="Pfam" id="PF17218">
    <property type="entry name" value="CBX7_C"/>
    <property type="match status" value="1"/>
</dbReference>
<dbReference type="GO" id="GO:0035102">
    <property type="term" value="C:PRC1 complex"/>
    <property type="evidence" value="ECO:0000318"/>
    <property type="project" value="GO_Central"/>
</dbReference>
<dbReference type="PRINTS" id="PR00504">
    <property type="entry name" value="CHROMODOMAIN"/>
</dbReference>